<evidence type="ECO:0000313" key="1">
    <source>
        <dbReference type="EMBL" id="PPU63882.1"/>
    </source>
</evidence>
<evidence type="ECO:0000313" key="2">
    <source>
        <dbReference type="Proteomes" id="UP000238191"/>
    </source>
</evidence>
<keyword evidence="2" id="KW-1185">Reference proteome</keyword>
<name>A0A2S7CQR2_9XANT</name>
<accession>A0A2S7CQR2</accession>
<reference evidence="2" key="1">
    <citation type="submission" date="2016-08" db="EMBL/GenBank/DDBJ databases">
        <authorList>
            <person name="Merda D."/>
            <person name="Briand M."/>
            <person name="Taghouti G."/>
            <person name="Carrere S."/>
            <person name="Gouzy J."/>
            <person name="Portier P."/>
            <person name="Jacques M.-A."/>
            <person name="Fischer-Le Saux M."/>
        </authorList>
    </citation>
    <scope>NUCLEOTIDE SEQUENCE [LARGE SCALE GENOMIC DNA]</scope>
    <source>
        <strain evidence="2">CFBP4643</strain>
    </source>
</reference>
<dbReference type="EMBL" id="MDEI01000039">
    <property type="protein sequence ID" value="PPU63882.1"/>
    <property type="molecule type" value="Genomic_DNA"/>
</dbReference>
<dbReference type="OrthoDB" id="9951692at2"/>
<dbReference type="PROSITE" id="PS51257">
    <property type="entry name" value="PROKAR_LIPOPROTEIN"/>
    <property type="match status" value="1"/>
</dbReference>
<protein>
    <recommendedName>
        <fullName evidence="3">Lipoprotein</fullName>
    </recommendedName>
</protein>
<dbReference type="Proteomes" id="UP000238191">
    <property type="component" value="Unassembled WGS sequence"/>
</dbReference>
<sequence length="131" mass="14453">MRILRRIPFLFLAVLLLTGCQPRKTGLFSSLDMDKHGMLHGYEIFIVKGGRSAGADLDYYAIVQCADGKVSPPLIGQVVVTSDQVTITLQEQGQPRCPSTTFTGTIGFNELTGRFGDGKELTLPRKDSFWE</sequence>
<proteinExistence type="predicted"/>
<comment type="caution">
    <text evidence="1">The sequence shown here is derived from an EMBL/GenBank/DDBJ whole genome shotgun (WGS) entry which is preliminary data.</text>
</comment>
<evidence type="ECO:0008006" key="3">
    <source>
        <dbReference type="Google" id="ProtNLM"/>
    </source>
</evidence>
<dbReference type="RefSeq" id="WP_104612505.1">
    <property type="nucleotide sequence ID" value="NZ_MDEI01000039.1"/>
</dbReference>
<dbReference type="AlphaFoldDB" id="A0A2S7CQR2"/>
<organism evidence="1 2">
    <name type="scientific">Xanthomonas pisi</name>
    <dbReference type="NCBI Taxonomy" id="56457"/>
    <lineage>
        <taxon>Bacteria</taxon>
        <taxon>Pseudomonadati</taxon>
        <taxon>Pseudomonadota</taxon>
        <taxon>Gammaproteobacteria</taxon>
        <taxon>Lysobacterales</taxon>
        <taxon>Lysobacteraceae</taxon>
        <taxon>Xanthomonas</taxon>
    </lineage>
</organism>
<gene>
    <name evidence="1" type="ORF">XpiCFBP4643_22845</name>
</gene>